<accession>M5G7K5</accession>
<dbReference type="EMBL" id="JH795863">
    <property type="protein sequence ID" value="EJU01862.1"/>
    <property type="molecule type" value="Genomic_DNA"/>
</dbReference>
<proteinExistence type="predicted"/>
<sequence>MLQRYTRMSFCLGPQTGGIREAVSVNASDPDRDWRSGLVPLPAGGHWDKMCPVAGCSASIADVLHIHNAPPKLFLCA</sequence>
<evidence type="ECO:0000313" key="2">
    <source>
        <dbReference type="Proteomes" id="UP000030653"/>
    </source>
</evidence>
<name>M5G7K5_DACPD</name>
<dbReference type="RefSeq" id="XP_040628759.1">
    <property type="nucleotide sequence ID" value="XM_040772735.1"/>
</dbReference>
<reference evidence="1 2" key="1">
    <citation type="journal article" date="2012" name="Science">
        <title>The Paleozoic origin of enzymatic lignin decomposition reconstructed from 31 fungal genomes.</title>
        <authorList>
            <person name="Floudas D."/>
            <person name="Binder M."/>
            <person name="Riley R."/>
            <person name="Barry K."/>
            <person name="Blanchette R.A."/>
            <person name="Henrissat B."/>
            <person name="Martinez A.T."/>
            <person name="Otillar R."/>
            <person name="Spatafora J.W."/>
            <person name="Yadav J.S."/>
            <person name="Aerts A."/>
            <person name="Benoit I."/>
            <person name="Boyd A."/>
            <person name="Carlson A."/>
            <person name="Copeland A."/>
            <person name="Coutinho P.M."/>
            <person name="de Vries R.P."/>
            <person name="Ferreira P."/>
            <person name="Findley K."/>
            <person name="Foster B."/>
            <person name="Gaskell J."/>
            <person name="Glotzer D."/>
            <person name="Gorecki P."/>
            <person name="Heitman J."/>
            <person name="Hesse C."/>
            <person name="Hori C."/>
            <person name="Igarashi K."/>
            <person name="Jurgens J.A."/>
            <person name="Kallen N."/>
            <person name="Kersten P."/>
            <person name="Kohler A."/>
            <person name="Kuees U."/>
            <person name="Kumar T.K.A."/>
            <person name="Kuo A."/>
            <person name="LaButti K."/>
            <person name="Larrondo L.F."/>
            <person name="Lindquist E."/>
            <person name="Ling A."/>
            <person name="Lombard V."/>
            <person name="Lucas S."/>
            <person name="Lundell T."/>
            <person name="Martin R."/>
            <person name="McLaughlin D.J."/>
            <person name="Morgenstern I."/>
            <person name="Morin E."/>
            <person name="Murat C."/>
            <person name="Nagy L.G."/>
            <person name="Nolan M."/>
            <person name="Ohm R.A."/>
            <person name="Patyshakuliyeva A."/>
            <person name="Rokas A."/>
            <person name="Ruiz-Duenas F.J."/>
            <person name="Sabat G."/>
            <person name="Salamov A."/>
            <person name="Samejima M."/>
            <person name="Schmutz J."/>
            <person name="Slot J.C."/>
            <person name="St John F."/>
            <person name="Stenlid J."/>
            <person name="Sun H."/>
            <person name="Sun S."/>
            <person name="Syed K."/>
            <person name="Tsang A."/>
            <person name="Wiebenga A."/>
            <person name="Young D."/>
            <person name="Pisabarro A."/>
            <person name="Eastwood D.C."/>
            <person name="Martin F."/>
            <person name="Cullen D."/>
            <person name="Grigoriev I.V."/>
            <person name="Hibbett D.S."/>
        </authorList>
    </citation>
    <scope>NUCLEOTIDE SEQUENCE [LARGE SCALE GENOMIC DNA]</scope>
    <source>
        <strain evidence="1 2">DJM-731 SS1</strain>
    </source>
</reference>
<gene>
    <name evidence="1" type="ORF">DACRYDRAFT_22306</name>
</gene>
<evidence type="ECO:0000313" key="1">
    <source>
        <dbReference type="EMBL" id="EJU01862.1"/>
    </source>
</evidence>
<protein>
    <submittedName>
        <fullName evidence="1">Uncharacterized protein</fullName>
    </submittedName>
</protein>
<organism evidence="1 2">
    <name type="scientific">Dacryopinax primogenitus (strain DJM 731)</name>
    <name type="common">Brown rot fungus</name>
    <dbReference type="NCBI Taxonomy" id="1858805"/>
    <lineage>
        <taxon>Eukaryota</taxon>
        <taxon>Fungi</taxon>
        <taxon>Dikarya</taxon>
        <taxon>Basidiomycota</taxon>
        <taxon>Agaricomycotina</taxon>
        <taxon>Dacrymycetes</taxon>
        <taxon>Dacrymycetales</taxon>
        <taxon>Dacrymycetaceae</taxon>
        <taxon>Dacryopinax</taxon>
    </lineage>
</organism>
<dbReference type="GeneID" id="63687797"/>
<dbReference type="HOGENOM" id="CLU_2638018_0_0_1"/>
<dbReference type="AlphaFoldDB" id="M5G7K5"/>
<keyword evidence="2" id="KW-1185">Reference proteome</keyword>
<dbReference type="Proteomes" id="UP000030653">
    <property type="component" value="Unassembled WGS sequence"/>
</dbReference>